<dbReference type="CDD" id="cd02696">
    <property type="entry name" value="MurNAc-LAA"/>
    <property type="match status" value="1"/>
</dbReference>
<feature type="domain" description="MurNAc-LAA" evidence="4">
    <location>
        <begin position="509"/>
        <end position="621"/>
    </location>
</feature>
<dbReference type="PANTHER" id="PTHR30404:SF0">
    <property type="entry name" value="N-ACETYLMURAMOYL-L-ALANINE AMIDASE AMIC"/>
    <property type="match status" value="1"/>
</dbReference>
<keyword evidence="1 5" id="KW-0378">Hydrolase</keyword>
<gene>
    <name evidence="5" type="ORF">ACFP81_08050</name>
</gene>
<keyword evidence="6" id="KW-1185">Reference proteome</keyword>
<comment type="caution">
    <text evidence="5">The sequence shown here is derived from an EMBL/GenBank/DDBJ whole genome shotgun (WGS) entry which is preliminary data.</text>
</comment>
<protein>
    <submittedName>
        <fullName evidence="5">N-acetylmuramoyl-L-alanine amidase</fullName>
        <ecNumber evidence="5">3.5.1.28</ecNumber>
    </submittedName>
</protein>
<evidence type="ECO:0000256" key="3">
    <source>
        <dbReference type="SAM" id="SignalP"/>
    </source>
</evidence>
<dbReference type="Pfam" id="PF01520">
    <property type="entry name" value="Amidase_3"/>
    <property type="match status" value="1"/>
</dbReference>
<reference evidence="6" key="1">
    <citation type="journal article" date="2019" name="Int. J. Syst. Evol. Microbiol.">
        <title>The Global Catalogue of Microorganisms (GCM) 10K type strain sequencing project: providing services to taxonomists for standard genome sequencing and annotation.</title>
        <authorList>
            <consortium name="The Broad Institute Genomics Platform"/>
            <consortium name="The Broad Institute Genome Sequencing Center for Infectious Disease"/>
            <person name="Wu L."/>
            <person name="Ma J."/>
        </authorList>
    </citation>
    <scope>NUCLEOTIDE SEQUENCE [LARGE SCALE GENOMIC DNA]</scope>
    <source>
        <strain evidence="6">CGMCC 1.15772</strain>
    </source>
</reference>
<dbReference type="EC" id="3.5.1.28" evidence="5"/>
<dbReference type="RefSeq" id="WP_380082976.1">
    <property type="nucleotide sequence ID" value="NZ_JBHSWD010000001.1"/>
</dbReference>
<organism evidence="5 6">
    <name type="scientific">Deinococcus lacus</name>
    <dbReference type="NCBI Taxonomy" id="392561"/>
    <lineage>
        <taxon>Bacteria</taxon>
        <taxon>Thermotogati</taxon>
        <taxon>Deinococcota</taxon>
        <taxon>Deinococci</taxon>
        <taxon>Deinococcales</taxon>
        <taxon>Deinococcaceae</taxon>
        <taxon>Deinococcus</taxon>
    </lineage>
</organism>
<feature type="signal peptide" evidence="3">
    <location>
        <begin position="1"/>
        <end position="21"/>
    </location>
</feature>
<dbReference type="InterPro" id="IPR050695">
    <property type="entry name" value="N-acetylmuramoyl_amidase_3"/>
</dbReference>
<proteinExistence type="predicted"/>
<dbReference type="Proteomes" id="UP001596297">
    <property type="component" value="Unassembled WGS sequence"/>
</dbReference>
<dbReference type="SUPFAM" id="SSF53187">
    <property type="entry name" value="Zn-dependent exopeptidases"/>
    <property type="match status" value="1"/>
</dbReference>
<keyword evidence="3" id="KW-0732">Signal</keyword>
<evidence type="ECO:0000259" key="4">
    <source>
        <dbReference type="SMART" id="SM00646"/>
    </source>
</evidence>
<dbReference type="InterPro" id="IPR002508">
    <property type="entry name" value="MurNAc-LAA_cat"/>
</dbReference>
<evidence type="ECO:0000256" key="1">
    <source>
        <dbReference type="ARBA" id="ARBA00022801"/>
    </source>
</evidence>
<name>A0ABW1YCC8_9DEIO</name>
<evidence type="ECO:0000313" key="6">
    <source>
        <dbReference type="Proteomes" id="UP001596297"/>
    </source>
</evidence>
<dbReference type="GO" id="GO:0008745">
    <property type="term" value="F:N-acetylmuramoyl-L-alanine amidase activity"/>
    <property type="evidence" value="ECO:0007669"/>
    <property type="project" value="UniProtKB-EC"/>
</dbReference>
<accession>A0ABW1YCC8</accession>
<feature type="chain" id="PRO_5047540598" evidence="3">
    <location>
        <begin position="22"/>
        <end position="645"/>
    </location>
</feature>
<dbReference type="Gene3D" id="3.40.630.40">
    <property type="entry name" value="Zn-dependent exopeptidases"/>
    <property type="match status" value="1"/>
</dbReference>
<sequence>MKLRALLLMSTLVASGSWASAQGDPFQRAAPEQVVPGLSPVQAAETAPRPASQLLAQGVGVTAFGAPRVSSTPDQTKVVFDLAPGVTYSLTPSWNGLLIDVYGTQLSATSRSALGPAVSGLRMGGGQILLSTTAGLSGNDGWKATEATLASGSRALILEFGTGVHGGATDSLRALIPSSVSSASVPAFALSATPRSGTTSAARSSLGLSSTISVPSTPPGSGWRPTATSAAPVRAAPVTVQVPLAARPTAPTASVTMTPVPAELGLPPGDDVVVTHPDVAHPSEVEPEIAEVSPLAGRVPGSSQGGLLTAPRIGKNPGMTRVVLDLPPGASYRLQPGKLGLEVVLSGVSASALSENDVTPELRAWRYTPAGESVRLTLTTGTPLTEASGWRAFLLPPLGQSDRSRLAIDVAPAFANLRPLSGQERALTPLSGQAGLNYASAGRPRVVLDPGHGGRDPGAVGTIVEKEVTLAVARRTRDYLQAAGVEVIMTRDSDTELHRDKATDLRMRSSMANNAQLFVSVHVNAMPAQNALKGYGVETWWNPNHPMSASFASILQKNMVDVSGAYSRGLRSSSPLGVLRNNRAPAALVEVGFTSHPVDGLNLRDANYIDRVAFGIAKGVHEALRSGVSAGSAPAAVGRLQGGTP</sequence>
<feature type="region of interest" description="Disordered" evidence="2">
    <location>
        <begin position="192"/>
        <end position="230"/>
    </location>
</feature>
<dbReference type="PANTHER" id="PTHR30404">
    <property type="entry name" value="N-ACETYLMURAMOYL-L-ALANINE AMIDASE"/>
    <property type="match status" value="1"/>
</dbReference>
<evidence type="ECO:0000313" key="5">
    <source>
        <dbReference type="EMBL" id="MFC6591961.1"/>
    </source>
</evidence>
<evidence type="ECO:0000256" key="2">
    <source>
        <dbReference type="SAM" id="MobiDB-lite"/>
    </source>
</evidence>
<feature type="compositionally biased region" description="Polar residues" evidence="2">
    <location>
        <begin position="193"/>
        <end position="215"/>
    </location>
</feature>
<dbReference type="SMART" id="SM00646">
    <property type="entry name" value="Ami_3"/>
    <property type="match status" value="1"/>
</dbReference>
<dbReference type="EMBL" id="JBHSWD010000001">
    <property type="protein sequence ID" value="MFC6591961.1"/>
    <property type="molecule type" value="Genomic_DNA"/>
</dbReference>